<dbReference type="VEuPathDB" id="VectorBase:AALB20_029042"/>
<evidence type="ECO:0000256" key="3">
    <source>
        <dbReference type="ARBA" id="ARBA00022448"/>
    </source>
</evidence>
<feature type="transmembrane region" description="Helical" evidence="9">
    <location>
        <begin position="156"/>
        <end position="178"/>
    </location>
</feature>
<dbReference type="PANTHER" id="PTHR10778:SF10">
    <property type="entry name" value="SOLUTE CARRIER FAMILY 35 MEMBER B1"/>
    <property type="match status" value="1"/>
</dbReference>
<evidence type="ECO:0000256" key="1">
    <source>
        <dbReference type="ARBA" id="ARBA00004477"/>
    </source>
</evidence>
<feature type="transmembrane region" description="Helical" evidence="9">
    <location>
        <begin position="80"/>
        <end position="99"/>
    </location>
</feature>
<dbReference type="PANTHER" id="PTHR10778">
    <property type="entry name" value="SOLUTE CARRIER FAMILY 35 MEMBER B"/>
    <property type="match status" value="1"/>
</dbReference>
<evidence type="ECO:0000313" key="10">
    <source>
        <dbReference type="EnsemblMetazoa" id="AALB002675-PA"/>
    </source>
</evidence>
<dbReference type="Proteomes" id="UP000069272">
    <property type="component" value="Chromosome 2R"/>
</dbReference>
<protein>
    <recommendedName>
        <fullName evidence="12">Sugar phosphate transporter domain-containing protein</fullName>
    </recommendedName>
</protein>
<feature type="transmembrane region" description="Helical" evidence="9">
    <location>
        <begin position="120"/>
        <end position="144"/>
    </location>
</feature>
<name>A0A182F851_ANOAL</name>
<evidence type="ECO:0000256" key="8">
    <source>
        <dbReference type="SAM" id="MobiDB-lite"/>
    </source>
</evidence>
<dbReference type="GO" id="GO:0005459">
    <property type="term" value="F:UDP-galactose transmembrane transporter activity"/>
    <property type="evidence" value="ECO:0007669"/>
    <property type="project" value="TreeGrafter"/>
</dbReference>
<evidence type="ECO:0000256" key="9">
    <source>
        <dbReference type="SAM" id="Phobius"/>
    </source>
</evidence>
<keyword evidence="7 9" id="KW-0472">Membrane</keyword>
<organism evidence="10 11">
    <name type="scientific">Anopheles albimanus</name>
    <name type="common">New world malaria mosquito</name>
    <dbReference type="NCBI Taxonomy" id="7167"/>
    <lineage>
        <taxon>Eukaryota</taxon>
        <taxon>Metazoa</taxon>
        <taxon>Ecdysozoa</taxon>
        <taxon>Arthropoda</taxon>
        <taxon>Hexapoda</taxon>
        <taxon>Insecta</taxon>
        <taxon>Pterygota</taxon>
        <taxon>Neoptera</taxon>
        <taxon>Endopterygota</taxon>
        <taxon>Diptera</taxon>
        <taxon>Nematocera</taxon>
        <taxon>Culicoidea</taxon>
        <taxon>Culicidae</taxon>
        <taxon>Anophelinae</taxon>
        <taxon>Anopheles</taxon>
    </lineage>
</organism>
<keyword evidence="4 9" id="KW-0812">Transmembrane</keyword>
<evidence type="ECO:0008006" key="12">
    <source>
        <dbReference type="Google" id="ProtNLM"/>
    </source>
</evidence>
<dbReference type="InterPro" id="IPR037185">
    <property type="entry name" value="EmrE-like"/>
</dbReference>
<feature type="region of interest" description="Disordered" evidence="8">
    <location>
        <begin position="389"/>
        <end position="408"/>
    </location>
</feature>
<keyword evidence="5" id="KW-0256">Endoplasmic reticulum</keyword>
<dbReference type="STRING" id="7167.A0A182F851"/>
<keyword evidence="6 9" id="KW-1133">Transmembrane helix</keyword>
<dbReference type="VEuPathDB" id="VectorBase:AALB002675"/>
<reference evidence="10 11" key="1">
    <citation type="journal article" date="2017" name="G3 (Bethesda)">
        <title>The Physical Genome Mapping of Anopheles albimanus Corrected Scaffold Misassemblies and Identified Interarm Rearrangements in Genus Anopheles.</title>
        <authorList>
            <person name="Artemov G.N."/>
            <person name="Peery A.N."/>
            <person name="Jiang X."/>
            <person name="Tu Z."/>
            <person name="Stegniy V.N."/>
            <person name="Sharakhova M.V."/>
            <person name="Sharakhov I.V."/>
        </authorList>
    </citation>
    <scope>NUCLEOTIDE SEQUENCE [LARGE SCALE GENOMIC DNA]</scope>
    <source>
        <strain evidence="10 11">ALBI9_A</strain>
    </source>
</reference>
<feature type="compositionally biased region" description="Basic and acidic residues" evidence="8">
    <location>
        <begin position="399"/>
        <end position="408"/>
    </location>
</feature>
<dbReference type="GO" id="GO:0005789">
    <property type="term" value="C:endoplasmic reticulum membrane"/>
    <property type="evidence" value="ECO:0007669"/>
    <property type="project" value="UniProtKB-SubCell"/>
</dbReference>
<accession>A0A182F851</accession>
<evidence type="ECO:0000256" key="2">
    <source>
        <dbReference type="ARBA" id="ARBA00010694"/>
    </source>
</evidence>
<dbReference type="SUPFAM" id="SSF103481">
    <property type="entry name" value="Multidrug resistance efflux transporter EmrE"/>
    <property type="match status" value="2"/>
</dbReference>
<dbReference type="Pfam" id="PF08449">
    <property type="entry name" value="UAA"/>
    <property type="match status" value="1"/>
</dbReference>
<keyword evidence="11" id="KW-1185">Reference proteome</keyword>
<keyword evidence="3" id="KW-0813">Transport</keyword>
<comment type="similarity">
    <text evidence="2">Belongs to the nucleotide-sugar transporter family. SLC35B subfamily.</text>
</comment>
<feature type="transmembrane region" description="Helical" evidence="9">
    <location>
        <begin position="313"/>
        <end position="332"/>
    </location>
</feature>
<dbReference type="GO" id="GO:0005460">
    <property type="term" value="F:UDP-glucose transmembrane transporter activity"/>
    <property type="evidence" value="ECO:0007669"/>
    <property type="project" value="TreeGrafter"/>
</dbReference>
<dbReference type="InterPro" id="IPR013657">
    <property type="entry name" value="SCL35B1-4/HUT1"/>
</dbReference>
<sequence length="408" mass="44807">MLVPSQGVTGSGGARAQGASLETVCALENNNNLIFRQRSNTQLAGRSERSVVNLHSIHEFATIVSRRLTEPHNMTDTRKFIIAAVGIFVCYFYFAILQEKITRGRYGDELQDDGSKGERFTYMLALVGVQCICNMVFAKVLLLAKPQPVDNTPKMYYASSALTYLLAMISSNMALRWVAYPMQVVAKSAKPIPVMLLGVLVGRKSYSMQKYLFVLLIVIGVVLFMFKDGKPNSGAALEHEGLGQLLLILSLSMDGLTGAIQERMRAHSAPSAQYMMLAMNSWSSLFVSCGLLLSGEGKEFIMFASRHPELFTHLSLLAITGALGQLFIFMMVSSFGALACSVVTTTRKFFTVLFSVLFFGNTLSGRQWVGAVLVFAGLFADMFYGKKPPSKAPVPKAKSKSETEELIR</sequence>
<evidence type="ECO:0000256" key="6">
    <source>
        <dbReference type="ARBA" id="ARBA00022989"/>
    </source>
</evidence>
<feature type="transmembrane region" description="Helical" evidence="9">
    <location>
        <begin position="211"/>
        <end position="229"/>
    </location>
</feature>
<feature type="transmembrane region" description="Helical" evidence="9">
    <location>
        <begin position="272"/>
        <end position="293"/>
    </location>
</feature>
<evidence type="ECO:0000313" key="11">
    <source>
        <dbReference type="Proteomes" id="UP000069272"/>
    </source>
</evidence>
<evidence type="ECO:0000256" key="4">
    <source>
        <dbReference type="ARBA" id="ARBA00022692"/>
    </source>
</evidence>
<evidence type="ECO:0000256" key="7">
    <source>
        <dbReference type="ARBA" id="ARBA00023136"/>
    </source>
</evidence>
<evidence type="ECO:0000256" key="5">
    <source>
        <dbReference type="ARBA" id="ARBA00022824"/>
    </source>
</evidence>
<dbReference type="GO" id="GO:0000139">
    <property type="term" value="C:Golgi membrane"/>
    <property type="evidence" value="ECO:0007669"/>
    <property type="project" value="TreeGrafter"/>
</dbReference>
<dbReference type="EnsemblMetazoa" id="AALB002675-RA">
    <property type="protein sequence ID" value="AALB002675-PA"/>
    <property type="gene ID" value="AALB002675"/>
</dbReference>
<feature type="transmembrane region" description="Helical" evidence="9">
    <location>
        <begin position="241"/>
        <end position="260"/>
    </location>
</feature>
<dbReference type="AlphaFoldDB" id="A0A182F851"/>
<comment type="subcellular location">
    <subcellularLocation>
        <location evidence="1">Endoplasmic reticulum membrane</location>
        <topology evidence="1">Multi-pass membrane protein</topology>
    </subcellularLocation>
</comment>
<reference evidence="10" key="2">
    <citation type="submission" date="2022-08" db="UniProtKB">
        <authorList>
            <consortium name="EnsemblMetazoa"/>
        </authorList>
    </citation>
    <scope>IDENTIFICATION</scope>
    <source>
        <strain evidence="10">STECLA/ALBI9_A</strain>
    </source>
</reference>
<proteinExistence type="inferred from homology"/>